<dbReference type="InterPro" id="IPR011625">
    <property type="entry name" value="A2M_N_BRD"/>
</dbReference>
<dbReference type="InterPro" id="IPR041246">
    <property type="entry name" value="Bact_MG10"/>
</dbReference>
<dbReference type="SMART" id="SM01359">
    <property type="entry name" value="A2M_N_2"/>
    <property type="match status" value="1"/>
</dbReference>
<dbReference type="Pfam" id="PF07678">
    <property type="entry name" value="TED_complement"/>
    <property type="match status" value="1"/>
</dbReference>
<evidence type="ECO:0000259" key="4">
    <source>
        <dbReference type="SMART" id="SM01360"/>
    </source>
</evidence>
<dbReference type="Gene3D" id="1.50.10.20">
    <property type="match status" value="1"/>
</dbReference>
<dbReference type="InterPro" id="IPR051802">
    <property type="entry name" value="YfhM-like"/>
</dbReference>
<dbReference type="GO" id="GO:0005615">
    <property type="term" value="C:extracellular space"/>
    <property type="evidence" value="ECO:0007669"/>
    <property type="project" value="InterPro"/>
</dbReference>
<dbReference type="Proteomes" id="UP000240608">
    <property type="component" value="Unassembled WGS sequence"/>
</dbReference>
<dbReference type="Pfam" id="PF07703">
    <property type="entry name" value="A2M_BRD"/>
    <property type="match status" value="1"/>
</dbReference>
<comment type="similarity">
    <text evidence="1">Belongs to the protease inhibitor I39 (alpha-2-macroglobulin) family. Bacterial alpha-2-macroglobulin subfamily.</text>
</comment>
<evidence type="ECO:0000256" key="1">
    <source>
        <dbReference type="ARBA" id="ARBA00010556"/>
    </source>
</evidence>
<keyword evidence="2" id="KW-0732">Signal</keyword>
<dbReference type="InterPro" id="IPR041462">
    <property type="entry name" value="Bact_A2M_MG6"/>
</dbReference>
<evidence type="ECO:0000256" key="2">
    <source>
        <dbReference type="ARBA" id="ARBA00022729"/>
    </source>
</evidence>
<comment type="caution">
    <text evidence="5">The sequence shown here is derived from an EMBL/GenBank/DDBJ whole genome shotgun (WGS) entry which is preliminary data.</text>
</comment>
<feature type="domain" description="Alpha-2-macroglobulin bait region" evidence="3">
    <location>
        <begin position="941"/>
        <end position="1086"/>
    </location>
</feature>
<dbReference type="InterPro" id="IPR001599">
    <property type="entry name" value="Macroglobln_a2"/>
</dbReference>
<dbReference type="CDD" id="cd02891">
    <property type="entry name" value="A2M_like"/>
    <property type="match status" value="1"/>
</dbReference>
<dbReference type="Pfam" id="PF01835">
    <property type="entry name" value="MG2"/>
    <property type="match status" value="1"/>
</dbReference>
<evidence type="ECO:0000313" key="5">
    <source>
        <dbReference type="EMBL" id="PTB95832.1"/>
    </source>
</evidence>
<organism evidence="5 6">
    <name type="scientific">Marivirga lumbricoides</name>
    <dbReference type="NCBI Taxonomy" id="1046115"/>
    <lineage>
        <taxon>Bacteria</taxon>
        <taxon>Pseudomonadati</taxon>
        <taxon>Bacteroidota</taxon>
        <taxon>Cytophagia</taxon>
        <taxon>Cytophagales</taxon>
        <taxon>Marivirgaceae</taxon>
        <taxon>Marivirga</taxon>
    </lineage>
</organism>
<gene>
    <name evidence="5" type="ORF">C9994_10040</name>
</gene>
<dbReference type="Pfam" id="PF00207">
    <property type="entry name" value="A2M"/>
    <property type="match status" value="1"/>
</dbReference>
<dbReference type="PANTHER" id="PTHR40094">
    <property type="entry name" value="ALPHA-2-MACROGLOBULIN HOMOLOG"/>
    <property type="match status" value="1"/>
</dbReference>
<dbReference type="SUPFAM" id="SSF48239">
    <property type="entry name" value="Terpenoid cyclases/Protein prenyltransferases"/>
    <property type="match status" value="1"/>
</dbReference>
<reference evidence="5 6" key="1">
    <citation type="submission" date="2018-03" db="EMBL/GenBank/DDBJ databases">
        <title>Cross-interface Injection: A General Nanoliter Liquid Handling Method Applied to Single Cells Genome Amplification Automated Nanoliter Liquid Handling Applied to Single Cell Multiple Displacement Amplification.</title>
        <authorList>
            <person name="Yun J."/>
            <person name="Xu P."/>
            <person name="Xu J."/>
            <person name="Dai X."/>
            <person name="Wang Y."/>
            <person name="Zheng X."/>
            <person name="Cao C."/>
            <person name="Yi Q."/>
            <person name="Zhu Y."/>
            <person name="Wang L."/>
            <person name="Dong Z."/>
            <person name="Huang Y."/>
            <person name="Huang L."/>
            <person name="Du W."/>
        </authorList>
    </citation>
    <scope>NUCLEOTIDE SEQUENCE [LARGE SCALE GENOMIC DNA]</scope>
    <source>
        <strain evidence="5 6">Z-D1-2</strain>
    </source>
</reference>
<dbReference type="InterPro" id="IPR041203">
    <property type="entry name" value="Bact_A2M_MG5"/>
</dbReference>
<name>A0A2T4DPV4_9BACT</name>
<feature type="domain" description="Alpha-2-macroglobulin" evidence="4">
    <location>
        <begin position="1154"/>
        <end position="1243"/>
    </location>
</feature>
<evidence type="ECO:0000259" key="3">
    <source>
        <dbReference type="SMART" id="SM01359"/>
    </source>
</evidence>
<dbReference type="Pfam" id="PF17972">
    <property type="entry name" value="bMG5"/>
    <property type="match status" value="1"/>
</dbReference>
<dbReference type="Pfam" id="PF11974">
    <property type="entry name" value="bMG3"/>
    <property type="match status" value="1"/>
</dbReference>
<dbReference type="SMART" id="SM01360">
    <property type="entry name" value="A2M"/>
    <property type="match status" value="1"/>
</dbReference>
<accession>A0A2T4DPV4</accession>
<evidence type="ECO:0008006" key="7">
    <source>
        <dbReference type="Google" id="ProtNLM"/>
    </source>
</evidence>
<dbReference type="InterPro" id="IPR047565">
    <property type="entry name" value="Alpha-macroglob_thiol-ester_cl"/>
</dbReference>
<dbReference type="Pfam" id="PF17962">
    <property type="entry name" value="bMG6"/>
    <property type="match status" value="1"/>
</dbReference>
<dbReference type="GO" id="GO:0004866">
    <property type="term" value="F:endopeptidase inhibitor activity"/>
    <property type="evidence" value="ECO:0007669"/>
    <property type="project" value="InterPro"/>
</dbReference>
<dbReference type="InterPro" id="IPR011626">
    <property type="entry name" value="Alpha-macroglobulin_TED"/>
</dbReference>
<dbReference type="PROSITE" id="PS51257">
    <property type="entry name" value="PROKAR_LIPOPROTEIN"/>
    <property type="match status" value="1"/>
</dbReference>
<dbReference type="EMBL" id="PYVU01000083">
    <property type="protein sequence ID" value="PTB95832.1"/>
    <property type="molecule type" value="Genomic_DNA"/>
</dbReference>
<sequence>MTIQKLAKGLLIGSIAVFWQACGSDDKEVKQSNIEYSEALAQEISFVTNGDVHFDDEIKVIFNTDVIEESEIDSSPADVFDFDPDIDGKAVWKSRSVLQFIPDEGLPIREQISGTLNLQKLSARFKEIDLEDLKFYLNVLGREISDFNAQLELKDRNDPKILIYKGTISFTEKTDIEILKEEASLKGEGSPKLSWSKIDDKTFQFISDDITRTDGEATYDFKIDNDELELEEVFTAQFVLVPLKEMRPVEVKAEEAGKKPRIRINFSDELDMEQNIDGLVSVSPTIKFEAKKLGSTIILDGDFKFGTSYEVSVKEGLRSKWGTKTVKAFNKQIQFSNIAPQLEFASDGIILPSSNNKKIQFYTTNLKRVHLEVKKIFTEKVGQFIESEQLASTKTRNQGFNDSYSSTIGVIIKNQSLEIGKEKDKNEWLLNEFDLSELFTNYQDGIYLIRINFTPEDLMIPVEGDKLSYIQEKGQIYKPVFLSDIGMTLKITDNDSRVFVTDLVTAKPLSNVRVSLLDYYGDEVESVKSNSEGVAYFSSDRYFYHVIARNGNDISALKKNDMRWSNSGFDIGGVNESYNNTKGFIYTERGVYRPGDSVHVSFIARNSNKTFPKDHPVTINVRDPEYNIIYEQTKVKSTDGFYVFGFNTSENAPTGNYSINIQAGGSYFSQPLKIETVVAEKLKVVVNPEKKTLSHSDKTINYAVEANYLFGAPAASLKAEVDVEVIPYEKSYPKYKDYTFTRADIEYKSFTKNILKTTLGADGKVKAEWVLPAMGSVPSVLKAKLNAKVLEKGGMPNEGWNIVNIEPYPYFVGLMDPSGYGYYKTGEEVRFPVVLLDSKGDKISGKKLYYKVYRNDKNWWYQYDSRRNYQLKYKEDSQTYLETEGSITTQSSNNTISFNPAENGEYLIEVSEGENGHIASMFFSAYRYGSVPGGDLNEGNLALKSDKESYKPGETAKIKLPNPQQGNMLMTIEKGGEMLSWKWIKPSGNTANELTLEVPVTREMLPNAYVTVSVIQPHDQTVNDRPIRTFGILPIMVIDPSTKIEFEIKAAKNLVPNKTFEVEISTINQQQAQFSIAVVDEGLLSLTQFRTPQPWDEFFKKTGLFVQTYDIFSHVISANKGDVFQTFSIGGDEALDYRESQIDPVNGKKRFKPVSMFKGPLMTDSRGKATVQFDMPNYNGAVRVMVVGASGNSYGSADKTIPVRSDIILQPTIPRLLNPGDEFILPVSLFKINPDIKTAQFKLALEGPLEVIGNNSASVNFSQKEEADISFKVRVKEAIGQAKISILGTAGNIKINNETDIKVVPTSTRVYDKSTKKVAKGQSVSISIPALGLEGTNNATLDLNIFPDMDFDHRLKWLIRYPYGCIEQTTSAVFPQLTLKQMGYFRKDEISEIDKNINEAILRLQQFVLSSGAFSYWPGQQTPSEWGSNYATHFLIEARKAGYSVPDYLYNNAISNLDSDARNHSGKLTTRVYRTFILALANRAPVGEMNLIMENSLPHLSNAEKWMLAAAYHLKGVENVKTTILNSAGTETKEYDPFSYSYGSKYRDNAIILYAATLMEDMETAELMAKSVASTLSGKEYLSTQSSGYMLLALGKYFEKAGISMANGQVITGKITLANGQTIDFNEEGRYTIPIKDNFGKSITVELTNASNAEQIYATVSYNGVPLKDQSVEKSKNLGLEVSWYDRQGKTINPQSLKQGDTFYGRFTVSNESPISNVSEIALVQIFPSGWQIENTRLNNEMMPDWTNSWNLNKEDYLDLRDDRAMWFFDLANKEKLDFIVKLNCVTAGEFWLPGTLTEAMYNNDFKASKEGKKVVVAPFK</sequence>
<protein>
    <recommendedName>
        <fullName evidence="7">Alpha-2-macroglobulin</fullName>
    </recommendedName>
</protein>
<dbReference type="SMART" id="SM01419">
    <property type="entry name" value="Thiol-ester_cl"/>
    <property type="match status" value="1"/>
</dbReference>
<dbReference type="Pfam" id="PF17973">
    <property type="entry name" value="bMG10"/>
    <property type="match status" value="1"/>
</dbReference>
<dbReference type="PANTHER" id="PTHR40094:SF1">
    <property type="entry name" value="UBIQUITIN DOMAIN-CONTAINING PROTEIN"/>
    <property type="match status" value="1"/>
</dbReference>
<proteinExistence type="inferred from homology"/>
<dbReference type="InterPro" id="IPR021868">
    <property type="entry name" value="Alpha_2_Macroglob_MG3"/>
</dbReference>
<dbReference type="Gene3D" id="2.60.40.1930">
    <property type="match status" value="1"/>
</dbReference>
<dbReference type="InterPro" id="IPR008930">
    <property type="entry name" value="Terpenoid_cyclase/PrenylTrfase"/>
</dbReference>
<evidence type="ECO:0000313" key="6">
    <source>
        <dbReference type="Proteomes" id="UP000240608"/>
    </source>
</evidence>
<dbReference type="InterPro" id="IPR002890">
    <property type="entry name" value="MG2"/>
</dbReference>